<evidence type="ECO:0000256" key="9">
    <source>
        <dbReference type="RuleBase" id="RU363032"/>
    </source>
</evidence>
<dbReference type="GO" id="GO:0006817">
    <property type="term" value="P:phosphate ion transport"/>
    <property type="evidence" value="ECO:0007669"/>
    <property type="project" value="UniProtKB-KW"/>
</dbReference>
<evidence type="ECO:0000256" key="10">
    <source>
        <dbReference type="RuleBase" id="RU363054"/>
    </source>
</evidence>
<dbReference type="Pfam" id="PF00528">
    <property type="entry name" value="BPD_transp_1"/>
    <property type="match status" value="1"/>
</dbReference>
<dbReference type="PANTHER" id="PTHR30425:SF1">
    <property type="entry name" value="PHOSPHATE TRANSPORT SYSTEM PERMEASE PROTEIN PSTC"/>
    <property type="match status" value="1"/>
</dbReference>
<dbReference type="RefSeq" id="WP_239677315.1">
    <property type="nucleotide sequence ID" value="NZ_CP070499.1"/>
</dbReference>
<keyword evidence="8 9" id="KW-0472">Membrane</keyword>
<dbReference type="InterPro" id="IPR000515">
    <property type="entry name" value="MetI-like"/>
</dbReference>
<dbReference type="EMBL" id="CP070499">
    <property type="protein sequence ID" value="QSB15142.1"/>
    <property type="molecule type" value="Genomic_DNA"/>
</dbReference>
<evidence type="ECO:0000256" key="5">
    <source>
        <dbReference type="ARBA" id="ARBA00022592"/>
    </source>
</evidence>
<dbReference type="PROSITE" id="PS50928">
    <property type="entry name" value="ABC_TM1"/>
    <property type="match status" value="1"/>
</dbReference>
<evidence type="ECO:0000256" key="6">
    <source>
        <dbReference type="ARBA" id="ARBA00022692"/>
    </source>
</evidence>
<feature type="transmembrane region" description="Helical" evidence="9">
    <location>
        <begin position="24"/>
        <end position="45"/>
    </location>
</feature>
<evidence type="ECO:0000313" key="13">
    <source>
        <dbReference type="Proteomes" id="UP000662857"/>
    </source>
</evidence>
<evidence type="ECO:0000313" key="12">
    <source>
        <dbReference type="EMBL" id="QSB15142.1"/>
    </source>
</evidence>
<protein>
    <recommendedName>
        <fullName evidence="10">Phosphate transport system permease protein</fullName>
    </recommendedName>
</protein>
<comment type="similarity">
    <text evidence="2 10">Belongs to the binding-protein-dependent transport system permease family. CysTW subfamily.</text>
</comment>
<name>A0A895YGB9_9ACTN</name>
<dbReference type="PANTHER" id="PTHR30425">
    <property type="entry name" value="PHOSPHATE TRANSPORT SYSTEM PERMEASE PROTEIN PST"/>
    <property type="match status" value="1"/>
</dbReference>
<evidence type="ECO:0000256" key="3">
    <source>
        <dbReference type="ARBA" id="ARBA00022448"/>
    </source>
</evidence>
<dbReference type="GO" id="GO:0005886">
    <property type="term" value="C:plasma membrane"/>
    <property type="evidence" value="ECO:0007669"/>
    <property type="project" value="UniProtKB-SubCell"/>
</dbReference>
<feature type="transmembrane region" description="Helical" evidence="9">
    <location>
        <begin position="236"/>
        <end position="259"/>
    </location>
</feature>
<organism evidence="12 13">
    <name type="scientific">Natronosporangium hydrolyticum</name>
    <dbReference type="NCBI Taxonomy" id="2811111"/>
    <lineage>
        <taxon>Bacteria</taxon>
        <taxon>Bacillati</taxon>
        <taxon>Actinomycetota</taxon>
        <taxon>Actinomycetes</taxon>
        <taxon>Micromonosporales</taxon>
        <taxon>Micromonosporaceae</taxon>
        <taxon>Natronosporangium</taxon>
    </lineage>
</organism>
<dbReference type="InterPro" id="IPR011864">
    <property type="entry name" value="Phosphate_PstC"/>
</dbReference>
<evidence type="ECO:0000259" key="11">
    <source>
        <dbReference type="PROSITE" id="PS50928"/>
    </source>
</evidence>
<accession>A0A895YGB9</accession>
<dbReference type="AlphaFoldDB" id="A0A895YGB9"/>
<keyword evidence="13" id="KW-1185">Reference proteome</keyword>
<keyword evidence="6 9" id="KW-0812">Transmembrane</keyword>
<feature type="transmembrane region" description="Helical" evidence="9">
    <location>
        <begin position="292"/>
        <end position="313"/>
    </location>
</feature>
<feature type="transmembrane region" description="Helical" evidence="9">
    <location>
        <begin position="126"/>
        <end position="152"/>
    </location>
</feature>
<evidence type="ECO:0000256" key="4">
    <source>
        <dbReference type="ARBA" id="ARBA00022475"/>
    </source>
</evidence>
<keyword evidence="7 9" id="KW-1133">Transmembrane helix</keyword>
<evidence type="ECO:0000256" key="2">
    <source>
        <dbReference type="ARBA" id="ARBA00007069"/>
    </source>
</evidence>
<reference evidence="12" key="1">
    <citation type="submission" date="2021-02" db="EMBL/GenBank/DDBJ databases">
        <title>Natrosporangium hydrolyticum gen. nov., sp. nov, a haloalkaliphilic actinobacterium from a soda solonchak soil.</title>
        <authorList>
            <person name="Sorokin D.Y."/>
            <person name="Khijniak T.V."/>
            <person name="Zakharycheva A.P."/>
            <person name="Boueva O.V."/>
            <person name="Ariskina E.V."/>
            <person name="Hahnke R.L."/>
            <person name="Bunk B."/>
            <person name="Sproer C."/>
            <person name="Schumann P."/>
            <person name="Evtushenko L.I."/>
            <person name="Kublanov I.V."/>
        </authorList>
    </citation>
    <scope>NUCLEOTIDE SEQUENCE</scope>
    <source>
        <strain evidence="12">DSM 106523</strain>
    </source>
</reference>
<feature type="transmembrane region" description="Helical" evidence="9">
    <location>
        <begin position="164"/>
        <end position="192"/>
    </location>
</feature>
<dbReference type="Proteomes" id="UP000662857">
    <property type="component" value="Chromosome"/>
</dbReference>
<comment type="subcellular location">
    <subcellularLocation>
        <location evidence="1 9">Cell membrane</location>
        <topology evidence="1 9">Multi-pass membrane protein</topology>
    </subcellularLocation>
</comment>
<sequence>MTLSPPPVRGQLRGTSRGRLADPFFKALMTTSGVLVLALLAFMIIRTTADSWPIFAKEGLGFFTGTEWRAGQTRDLPEIHGTYGAWPFMYGTLVTAAIALAIALPVAVAVAVYITQLSPRRLRGPLSYAVETLAAVPSIVYGLWGLLFFLPVVMRPLMELLNRWFGAFFLFEGPVFGLSYFAAGVVLAIMILPIMTAIIREVFAAAPGAELQAAYGLGATQWEVIRKVLLPRSYSGIVGGAMLGLGRAIGETVAVAMLVGGSQRMGYSLFFAGDTMAAHIFNTFQDALPETVLGLMAIGVALFVFTFIVNVLARLLVWRAGRNLGDAAV</sequence>
<dbReference type="NCBIfam" id="TIGR02138">
    <property type="entry name" value="phosphate_pstC"/>
    <property type="match status" value="1"/>
</dbReference>
<keyword evidence="4 10" id="KW-1003">Cell membrane</keyword>
<dbReference type="InterPro" id="IPR035906">
    <property type="entry name" value="MetI-like_sf"/>
</dbReference>
<dbReference type="CDD" id="cd06261">
    <property type="entry name" value="TM_PBP2"/>
    <property type="match status" value="1"/>
</dbReference>
<keyword evidence="3 9" id="KW-0813">Transport</keyword>
<evidence type="ECO:0000256" key="8">
    <source>
        <dbReference type="ARBA" id="ARBA00023136"/>
    </source>
</evidence>
<feature type="transmembrane region" description="Helical" evidence="9">
    <location>
        <begin position="88"/>
        <end position="114"/>
    </location>
</feature>
<dbReference type="GO" id="GO:0005315">
    <property type="term" value="F:phosphate transmembrane transporter activity"/>
    <property type="evidence" value="ECO:0007669"/>
    <property type="project" value="InterPro"/>
</dbReference>
<feature type="domain" description="ABC transmembrane type-1" evidence="11">
    <location>
        <begin position="89"/>
        <end position="313"/>
    </location>
</feature>
<evidence type="ECO:0000256" key="7">
    <source>
        <dbReference type="ARBA" id="ARBA00022989"/>
    </source>
</evidence>
<keyword evidence="5 10" id="KW-0592">Phosphate transport</keyword>
<dbReference type="SUPFAM" id="SSF161098">
    <property type="entry name" value="MetI-like"/>
    <property type="match status" value="1"/>
</dbReference>
<comment type="function">
    <text evidence="10">Part of the binding-protein-dependent transport system for phosphate; probably responsible for the translocation of the substrate across the membrane.</text>
</comment>
<gene>
    <name evidence="12" type="primary">pstC</name>
    <name evidence="12" type="ORF">JQS43_01845</name>
</gene>
<dbReference type="KEGG" id="nhy:JQS43_01845"/>
<dbReference type="Gene3D" id="1.10.3720.10">
    <property type="entry name" value="MetI-like"/>
    <property type="match status" value="1"/>
</dbReference>
<evidence type="ECO:0000256" key="1">
    <source>
        <dbReference type="ARBA" id="ARBA00004651"/>
    </source>
</evidence>
<dbReference type="InterPro" id="IPR051124">
    <property type="entry name" value="Phosphate_Transport_Permease"/>
</dbReference>
<proteinExistence type="inferred from homology"/>